<keyword evidence="2" id="KW-0813">Transport</keyword>
<feature type="domain" description="PTS EIIC type-1" evidence="14">
    <location>
        <begin position="4"/>
        <end position="413"/>
    </location>
</feature>
<keyword evidence="7 12" id="KW-0812">Transmembrane</keyword>
<feature type="transmembrane region" description="Helical" evidence="12">
    <location>
        <begin position="202"/>
        <end position="223"/>
    </location>
</feature>
<dbReference type="Pfam" id="PF02378">
    <property type="entry name" value="PTS_EIIC"/>
    <property type="match status" value="1"/>
</dbReference>
<protein>
    <submittedName>
        <fullName evidence="15">PTS system IIB component, Glc family (TC 4.A.1)/PTS system IIC component, Glc family (TC 4.A.1)</fullName>
    </submittedName>
</protein>
<dbReference type="SUPFAM" id="SSF55604">
    <property type="entry name" value="Glucose permease domain IIB"/>
    <property type="match status" value="1"/>
</dbReference>
<feature type="transmembrane region" description="Helical" evidence="12">
    <location>
        <begin position="132"/>
        <end position="150"/>
    </location>
</feature>
<dbReference type="GO" id="GO:0009401">
    <property type="term" value="P:phosphoenolpyruvate-dependent sugar phosphotransferase system"/>
    <property type="evidence" value="ECO:0007669"/>
    <property type="project" value="UniProtKB-KW"/>
</dbReference>
<evidence type="ECO:0000256" key="11">
    <source>
        <dbReference type="PROSITE-ProRule" id="PRU00421"/>
    </source>
</evidence>
<dbReference type="GO" id="GO:0016301">
    <property type="term" value="F:kinase activity"/>
    <property type="evidence" value="ECO:0007669"/>
    <property type="project" value="UniProtKB-KW"/>
</dbReference>
<dbReference type="Pfam" id="PF00367">
    <property type="entry name" value="PTS_EIIB"/>
    <property type="match status" value="1"/>
</dbReference>
<dbReference type="PROSITE" id="PS51257">
    <property type="entry name" value="PROKAR_LIPOPROTEIN"/>
    <property type="match status" value="1"/>
</dbReference>
<keyword evidence="16" id="KW-1185">Reference proteome</keyword>
<evidence type="ECO:0000256" key="12">
    <source>
        <dbReference type="SAM" id="Phobius"/>
    </source>
</evidence>
<evidence type="ECO:0000256" key="7">
    <source>
        <dbReference type="ARBA" id="ARBA00022692"/>
    </source>
</evidence>
<dbReference type="InterPro" id="IPR001996">
    <property type="entry name" value="PTS_IIB_1"/>
</dbReference>
<dbReference type="GO" id="GO:0090563">
    <property type="term" value="F:protein-phosphocysteine-sugar phosphotransferase activity"/>
    <property type="evidence" value="ECO:0007669"/>
    <property type="project" value="TreeGrafter"/>
</dbReference>
<keyword evidence="10 12" id="KW-0472">Membrane</keyword>
<evidence type="ECO:0000256" key="9">
    <source>
        <dbReference type="ARBA" id="ARBA00022989"/>
    </source>
</evidence>
<feature type="active site" description="Phosphocysteine intermediate; for EIIB activity" evidence="11">
    <location>
        <position position="451"/>
    </location>
</feature>
<reference evidence="16" key="1">
    <citation type="submission" date="2016-10" db="EMBL/GenBank/DDBJ databases">
        <authorList>
            <person name="Varghese N."/>
        </authorList>
    </citation>
    <scope>NUCLEOTIDE SEQUENCE [LARGE SCALE GENOMIC DNA]</scope>
    <source>
        <strain evidence="16">DSM 20406</strain>
    </source>
</reference>
<dbReference type="STRING" id="322505.SAMN04487836_12422"/>
<evidence type="ECO:0000313" key="16">
    <source>
        <dbReference type="Proteomes" id="UP000183028"/>
    </source>
</evidence>
<dbReference type="OrthoDB" id="9764327at2"/>
<feature type="transmembrane region" description="Helical" evidence="12">
    <location>
        <begin position="67"/>
        <end position="85"/>
    </location>
</feature>
<keyword evidence="3" id="KW-1003">Cell membrane</keyword>
<dbReference type="GeneID" id="54119574"/>
<dbReference type="InterPro" id="IPR036878">
    <property type="entry name" value="Glu_permease_IIB"/>
</dbReference>
<dbReference type="RefSeq" id="WP_033162172.1">
    <property type="nucleotide sequence ID" value="NZ_FNYK01000045.1"/>
</dbReference>
<keyword evidence="6" id="KW-0598">Phosphotransferase system</keyword>
<keyword evidence="4" id="KW-0762">Sugar transport</keyword>
<feature type="transmembrane region" description="Helical" evidence="12">
    <location>
        <begin position="272"/>
        <end position="292"/>
    </location>
</feature>
<dbReference type="InterPro" id="IPR050429">
    <property type="entry name" value="PTS_Glucose_EIICBA"/>
</dbReference>
<feature type="domain" description="PTS EIIB type-1" evidence="13">
    <location>
        <begin position="429"/>
        <end position="507"/>
    </location>
</feature>
<dbReference type="Proteomes" id="UP000183028">
    <property type="component" value="Unassembled WGS sequence"/>
</dbReference>
<feature type="transmembrane region" description="Helical" evidence="12">
    <location>
        <begin position="91"/>
        <end position="111"/>
    </location>
</feature>
<comment type="subcellular location">
    <subcellularLocation>
        <location evidence="1">Cell membrane</location>
        <topology evidence="1">Multi-pass membrane protein</topology>
    </subcellularLocation>
</comment>
<evidence type="ECO:0000256" key="6">
    <source>
        <dbReference type="ARBA" id="ARBA00022683"/>
    </source>
</evidence>
<evidence type="ECO:0000256" key="8">
    <source>
        <dbReference type="ARBA" id="ARBA00022777"/>
    </source>
</evidence>
<keyword evidence="8" id="KW-0418">Kinase</keyword>
<evidence type="ECO:0000256" key="3">
    <source>
        <dbReference type="ARBA" id="ARBA00022475"/>
    </source>
</evidence>
<feature type="transmembrane region" description="Helical" evidence="12">
    <location>
        <begin position="379"/>
        <end position="397"/>
    </location>
</feature>
<accession>A0A1H6VBF0</accession>
<dbReference type="InterPro" id="IPR003352">
    <property type="entry name" value="PTS_EIIC"/>
</dbReference>
<keyword evidence="9 12" id="KW-1133">Transmembrane helix</keyword>
<feature type="transmembrane region" description="Helical" evidence="12">
    <location>
        <begin position="304"/>
        <end position="320"/>
    </location>
</feature>
<evidence type="ECO:0000313" key="15">
    <source>
        <dbReference type="EMBL" id="SEJ01959.1"/>
    </source>
</evidence>
<dbReference type="GO" id="GO:0008982">
    <property type="term" value="F:protein-N(PI)-phosphohistidine-sugar phosphotransferase activity"/>
    <property type="evidence" value="ECO:0007669"/>
    <property type="project" value="InterPro"/>
</dbReference>
<dbReference type="PANTHER" id="PTHR30009:SF24">
    <property type="entry name" value="PTS SYSTEM, IIBC COMPONENT"/>
    <property type="match status" value="1"/>
</dbReference>
<dbReference type="GO" id="GO:0005886">
    <property type="term" value="C:plasma membrane"/>
    <property type="evidence" value="ECO:0007669"/>
    <property type="project" value="UniProtKB-SubCell"/>
</dbReference>
<dbReference type="PANTHER" id="PTHR30009">
    <property type="entry name" value="CYTOCHROME C-TYPE SYNTHESIS PROTEIN AND PTS TRANSMEMBRANE COMPONENT"/>
    <property type="match status" value="1"/>
</dbReference>
<dbReference type="eggNOG" id="COG1263">
    <property type="taxonomic scope" value="Bacteria"/>
</dbReference>
<dbReference type="InterPro" id="IPR013013">
    <property type="entry name" value="PTS_EIIC_1"/>
</dbReference>
<evidence type="ECO:0000256" key="4">
    <source>
        <dbReference type="ARBA" id="ARBA00022597"/>
    </source>
</evidence>
<proteinExistence type="predicted"/>
<evidence type="ECO:0000256" key="1">
    <source>
        <dbReference type="ARBA" id="ARBA00004651"/>
    </source>
</evidence>
<evidence type="ECO:0000256" key="2">
    <source>
        <dbReference type="ARBA" id="ARBA00022448"/>
    </source>
</evidence>
<evidence type="ECO:0000259" key="14">
    <source>
        <dbReference type="PROSITE" id="PS51103"/>
    </source>
</evidence>
<sequence length="507" mass="54581">MKKSKVMDFFSALGRSLMMPIAALAACGIVLGLSSALMKPQVVAALPWLGTGVVGFIIMMLNKVSGVVFTLLPVLFAISIAMGLAKEDKEVAAFAGFIGYYTFLVASSLVISTKIINFSAMKISPILGVETVDMGAVAGILVGCLTAYLHNKYHKVVFPAAVAFYGGKRFVALVVTLGCALLGIVMPFVWNPLSMGIDTIGTLINASGSFGVFLFGFLERLLIPTGLHHVLNGLFRTTSLGGTFNGVEGCLNIFLQNVDKVPLKTLEPYTRFLGQGKMPFMMFGLPAAALAIYRTSPDEKKPKVKALMIAGVAASFVSGITEPIEFAFLFVAPALFVFHAVMGGISFMLMSVLHVIIGNTGGGLIDFFIWGVFQPGSHWYWVIVVGAVYAVIYYSVFKWYLAKKQISIDVAADDDSDDEGEMTVDEKMQNVAANVIEGLGGFKNIVAVNNCISRLRVDVKDMSKTNDNILKKTGSLGIVRPSETHIQVIYGPKVEVVADAVRQVLKY</sequence>
<dbReference type="InterPro" id="IPR018113">
    <property type="entry name" value="PTrfase_EIIB_Cys"/>
</dbReference>
<organism evidence="15 16">
    <name type="scientific">Sharpea azabuensis</name>
    <dbReference type="NCBI Taxonomy" id="322505"/>
    <lineage>
        <taxon>Bacteria</taxon>
        <taxon>Bacillati</taxon>
        <taxon>Bacillota</taxon>
        <taxon>Erysipelotrichia</taxon>
        <taxon>Erysipelotrichales</taxon>
        <taxon>Coprobacillaceae</taxon>
        <taxon>Sharpea</taxon>
    </lineage>
</organism>
<dbReference type="NCBIfam" id="TIGR00826">
    <property type="entry name" value="EIIB_glc"/>
    <property type="match status" value="1"/>
</dbReference>
<keyword evidence="5" id="KW-0808">Transferase</keyword>
<dbReference type="AlphaFoldDB" id="A0A1H6VBF0"/>
<dbReference type="PROSITE" id="PS51103">
    <property type="entry name" value="PTS_EIIC_TYPE_1"/>
    <property type="match status" value="1"/>
</dbReference>
<dbReference type="Gene3D" id="3.30.1360.60">
    <property type="entry name" value="Glucose permease domain IIB"/>
    <property type="match status" value="1"/>
</dbReference>
<dbReference type="PROSITE" id="PS51098">
    <property type="entry name" value="PTS_EIIB_TYPE_1"/>
    <property type="match status" value="1"/>
</dbReference>
<gene>
    <name evidence="15" type="ORF">SAMN04487834_104511</name>
</gene>
<dbReference type="eggNOG" id="COG1264">
    <property type="taxonomic scope" value="Bacteria"/>
</dbReference>
<name>A0A1H6VBF0_9FIRM</name>
<evidence type="ECO:0000256" key="10">
    <source>
        <dbReference type="ARBA" id="ARBA00023136"/>
    </source>
</evidence>
<evidence type="ECO:0000256" key="5">
    <source>
        <dbReference type="ARBA" id="ARBA00022679"/>
    </source>
</evidence>
<feature type="transmembrane region" description="Helical" evidence="12">
    <location>
        <begin position="46"/>
        <end position="62"/>
    </location>
</feature>
<evidence type="ECO:0000259" key="13">
    <source>
        <dbReference type="PROSITE" id="PS51098"/>
    </source>
</evidence>
<feature type="transmembrane region" description="Helical" evidence="12">
    <location>
        <begin position="170"/>
        <end position="190"/>
    </location>
</feature>
<dbReference type="EMBL" id="FNYK01000045">
    <property type="protein sequence ID" value="SEJ01959.1"/>
    <property type="molecule type" value="Genomic_DNA"/>
</dbReference>
<dbReference type="CDD" id="cd00212">
    <property type="entry name" value="PTS_IIB_glc"/>
    <property type="match status" value="1"/>
</dbReference>